<feature type="compositionally biased region" description="Low complexity" evidence="3">
    <location>
        <begin position="1470"/>
        <end position="1482"/>
    </location>
</feature>
<dbReference type="InterPro" id="IPR036964">
    <property type="entry name" value="RASGEF_cat_dom_sf"/>
</dbReference>
<feature type="region of interest" description="Disordered" evidence="3">
    <location>
        <begin position="349"/>
        <end position="386"/>
    </location>
</feature>
<feature type="region of interest" description="Disordered" evidence="3">
    <location>
        <begin position="712"/>
        <end position="779"/>
    </location>
</feature>
<dbReference type="Pfam" id="PF00618">
    <property type="entry name" value="RasGEF_N"/>
    <property type="match status" value="1"/>
</dbReference>
<feature type="region of interest" description="Disordered" evidence="3">
    <location>
        <begin position="903"/>
        <end position="1003"/>
    </location>
</feature>
<dbReference type="Gene3D" id="1.20.870.10">
    <property type="entry name" value="Son of sevenless (SoS) protein Chain: S domain 1"/>
    <property type="match status" value="1"/>
</dbReference>
<gene>
    <name evidence="6" type="ORF">GFSPODELE1_LOCUS2001</name>
</gene>
<dbReference type="PROSITE" id="PS50009">
    <property type="entry name" value="RASGEF_CAT"/>
    <property type="match status" value="1"/>
</dbReference>
<feature type="compositionally biased region" description="Basic and acidic residues" evidence="3">
    <location>
        <begin position="712"/>
        <end position="725"/>
    </location>
</feature>
<feature type="region of interest" description="Disordered" evidence="3">
    <location>
        <begin position="1151"/>
        <end position="1189"/>
    </location>
</feature>
<evidence type="ECO:0008006" key="8">
    <source>
        <dbReference type="Google" id="ProtNLM"/>
    </source>
</evidence>
<evidence type="ECO:0000256" key="2">
    <source>
        <dbReference type="PROSITE-ProRule" id="PRU00168"/>
    </source>
</evidence>
<dbReference type="InterPro" id="IPR008937">
    <property type="entry name" value="Ras-like_GEF"/>
</dbReference>
<name>A0ABP1CTS7_9APHY</name>
<dbReference type="PROSITE" id="PS50212">
    <property type="entry name" value="RASGEF_NTER"/>
    <property type="match status" value="1"/>
</dbReference>
<proteinExistence type="predicted"/>
<dbReference type="PANTHER" id="PTHR23113">
    <property type="entry name" value="GUANINE NUCLEOTIDE EXCHANGE FACTOR"/>
    <property type="match status" value="1"/>
</dbReference>
<feature type="compositionally biased region" description="Polar residues" evidence="3">
    <location>
        <begin position="1170"/>
        <end position="1181"/>
    </location>
</feature>
<evidence type="ECO:0000259" key="4">
    <source>
        <dbReference type="PROSITE" id="PS50009"/>
    </source>
</evidence>
<keyword evidence="7" id="KW-1185">Reference proteome</keyword>
<dbReference type="Pfam" id="PF00617">
    <property type="entry name" value="RasGEF"/>
    <property type="match status" value="1"/>
</dbReference>
<dbReference type="EMBL" id="OZ037953">
    <property type="protein sequence ID" value="CAL1698113.1"/>
    <property type="molecule type" value="Genomic_DNA"/>
</dbReference>
<feature type="compositionally biased region" description="Low complexity" evidence="3">
    <location>
        <begin position="208"/>
        <end position="222"/>
    </location>
</feature>
<dbReference type="InterPro" id="IPR001895">
    <property type="entry name" value="RASGEF_cat_dom"/>
</dbReference>
<keyword evidence="1 2" id="KW-0344">Guanine-nucleotide releasing factor</keyword>
<feature type="domain" description="Ras-GEF" evidence="4">
    <location>
        <begin position="1290"/>
        <end position="1576"/>
    </location>
</feature>
<evidence type="ECO:0000313" key="6">
    <source>
        <dbReference type="EMBL" id="CAL1698113.1"/>
    </source>
</evidence>
<organism evidence="6 7">
    <name type="scientific">Somion occarium</name>
    <dbReference type="NCBI Taxonomy" id="3059160"/>
    <lineage>
        <taxon>Eukaryota</taxon>
        <taxon>Fungi</taxon>
        <taxon>Dikarya</taxon>
        <taxon>Basidiomycota</taxon>
        <taxon>Agaricomycotina</taxon>
        <taxon>Agaricomycetes</taxon>
        <taxon>Polyporales</taxon>
        <taxon>Cerrenaceae</taxon>
        <taxon>Somion</taxon>
    </lineage>
</organism>
<dbReference type="CDD" id="cd06224">
    <property type="entry name" value="REM"/>
    <property type="match status" value="1"/>
</dbReference>
<evidence type="ECO:0000256" key="3">
    <source>
        <dbReference type="SAM" id="MobiDB-lite"/>
    </source>
</evidence>
<feature type="compositionally biased region" description="Polar residues" evidence="3">
    <location>
        <begin position="982"/>
        <end position="1003"/>
    </location>
</feature>
<feature type="compositionally biased region" description="Polar residues" evidence="3">
    <location>
        <begin position="1250"/>
        <end position="1271"/>
    </location>
</feature>
<feature type="region of interest" description="Disordered" evidence="3">
    <location>
        <begin position="1"/>
        <end position="28"/>
    </location>
</feature>
<dbReference type="Gene3D" id="1.10.840.10">
    <property type="entry name" value="Ras guanine-nucleotide exchange factors catalytic domain"/>
    <property type="match status" value="1"/>
</dbReference>
<feature type="region of interest" description="Disordered" evidence="3">
    <location>
        <begin position="436"/>
        <end position="460"/>
    </location>
</feature>
<feature type="compositionally biased region" description="Pro residues" evidence="3">
    <location>
        <begin position="444"/>
        <end position="457"/>
    </location>
</feature>
<reference evidence="7" key="1">
    <citation type="submission" date="2024-04" db="EMBL/GenBank/DDBJ databases">
        <authorList>
            <person name="Shaw F."/>
            <person name="Minotto A."/>
        </authorList>
    </citation>
    <scope>NUCLEOTIDE SEQUENCE [LARGE SCALE GENOMIC DNA]</scope>
</reference>
<feature type="region of interest" description="Disordered" evidence="3">
    <location>
        <begin position="1025"/>
        <end position="1044"/>
    </location>
</feature>
<evidence type="ECO:0000256" key="1">
    <source>
        <dbReference type="ARBA" id="ARBA00022658"/>
    </source>
</evidence>
<dbReference type="InterPro" id="IPR023578">
    <property type="entry name" value="Ras_GEF_dom_sf"/>
</dbReference>
<feature type="compositionally biased region" description="Acidic residues" evidence="3">
    <location>
        <begin position="751"/>
        <end position="762"/>
    </location>
</feature>
<accession>A0ABP1CTS7</accession>
<evidence type="ECO:0000313" key="7">
    <source>
        <dbReference type="Proteomes" id="UP001497453"/>
    </source>
</evidence>
<feature type="domain" description="N-terminal Ras-GEF" evidence="5">
    <location>
        <begin position="574"/>
        <end position="699"/>
    </location>
</feature>
<feature type="compositionally biased region" description="Acidic residues" evidence="3">
    <location>
        <begin position="945"/>
        <end position="959"/>
    </location>
</feature>
<feature type="compositionally biased region" description="Basic residues" evidence="3">
    <location>
        <begin position="223"/>
        <end position="237"/>
    </location>
</feature>
<sequence>MEDLNDHVAKSTKNAPDEVPDSSHISTPTASIAVISSAPVASSSKDTSICYKATEAMDEFSASLASMMDSRLSLSDSDPSDPQKASIAAETNNGQFLLPLPTPSVNRSRTSFSLQDTEDRLVSLDSLPPEVASADISIATDGSFVETSSGAAARELKRRYDQLLGVGKDVRSPYVITAIVNQYGKQMYRVGHRDLTTPHVADDVNVPSTRAKSTSFSTTASAHPHHASHTSKRRSRMSVHSFLPPVVFKNGSAPSSHAPKPHVEDGSRSPPTRKLRKTRSIPNMSGAEAPKPPPEKPSTPTGRPHAHSVSSADAYRGPLPPPPATPHIPKTPYHDAFSEALWWDCDPPSPYGSRSARSSSRPPHDPANESSPGGVHNPFGPGVTFDSPAWPSTSCLTSPPVLREMQSFDSGLTARADPQPRGSRFGKLRTRQSDELFPQMDSPSPGPSPIQPEPPQFTAPSEFSMVSRYSTELFDILQNSRGLPSLDKISPNSNEKTIRLSLKADETAAPRDDPRFVIWGELEADEVDSRSVSRGSITEFSSGRSGVSRRKSGKRHTVAIPDTPVVRVPSNESPRKVLIAATIERWIAQLTSELNYDELLIFFLTYRTYISAVDLGHLLICRFHWALAQPTSPHDEMVRRIVRVRTFIAIRYWLLTFFSVDFMPNRELRLLFADWLNSLKKDPVLTRHKDAVSIVRKLRKVVLDCKDAHTRKQRVDGRSSTDKSKVNPNPVLGDLSNGHFAESLRKAVSKEEDEEPDIDLDFDGAGSTDPQDFRLGAAPSKNPTTAVDLAMLRQPLHLVFLQHNKQATPTSPVSPPVLGPGPLPVTHSTLSRVLVSTMGRLGRWKRVLHSRSPVRAPMGTSLDVSAFDVEASESGDLLQVKGGVEQYLKMVEDQIAQASALLRQPTPVPPPPPPVLPPDVPQVPPAVEMIPDLAQPSDSDTSDGMVEELEPVTEASEEDAGARPPPKDGTPDALDTPELSRTDTSLDSSVQSDFLTSDESVSSSLVRHPLGLDVDIISIDDLSDLSSDEQVDPSRPPGLKKPLRRLPNRRDFEFVRHSVDSVSSMGIQSRDSVLSAGSSSVISSVGEELGSTIQQWQVTALVDSLSDEEEEGNVEAALRRLEGQISQDKQRAKKSKVDGWVQSMRERLAAGQFGTARSRDSSDEEDYGEVQTSLDRPSSPNSVSQRSAYASRRSSVSYIGSPLSHTAPALDTATHNNVPHPHVVAGPDAKPAVEDAVPMEILQSRVPSRPGTSAGSPPTRHTNGLSITQPPSKFISEKHRWHRSFVTEFSSELLIQHFSMIDRELFLSLKFEELVAQDWMAPSEDTNILDWAEFLRERARLRAEGRIGQKTTALTLVRGRFNLVANFVQSEIVLTHPSQRATVYGKFVRMAWKSYLLMNFNMLVAIIAGLRGEWVRKAMKQGPNRLGIWETRMLQDLIVWTTSEGHFKHIRHTVDALAEAKTISGYQDCSNSSTDGQSSSRSRATSDGKPPPPSACVPFLGMSFIDHLVWIYSDLYSGIYLSYLRQYNALPDLIDPTAPNEPVAINSITNTFESPAHPEVFSSLAPLPPSVQLEPLINVHKQRLIADVIKSLTAGQHLASRVQFALDKKLFQKCLKLRGLDSDTLQRALALYPERP</sequence>
<dbReference type="InterPro" id="IPR000651">
    <property type="entry name" value="Ras-like_Gua-exchang_fac_N"/>
</dbReference>
<feature type="compositionally biased region" description="Pro residues" evidence="3">
    <location>
        <begin position="906"/>
        <end position="924"/>
    </location>
</feature>
<feature type="region of interest" description="Disordered" evidence="3">
    <location>
        <begin position="1246"/>
        <end position="1271"/>
    </location>
</feature>
<protein>
    <recommendedName>
        <fullName evidence="8">Ras GEF</fullName>
    </recommendedName>
</protein>
<dbReference type="PANTHER" id="PTHR23113:SF363">
    <property type="entry name" value="PROTEIN SON OF SEVENLESS"/>
    <property type="match status" value="1"/>
</dbReference>
<feature type="region of interest" description="Disordered" evidence="3">
    <location>
        <begin position="198"/>
        <end position="332"/>
    </location>
</feature>
<evidence type="ECO:0000259" key="5">
    <source>
        <dbReference type="PROSITE" id="PS50212"/>
    </source>
</evidence>
<dbReference type="Proteomes" id="UP001497453">
    <property type="component" value="Chromosome 10"/>
</dbReference>
<feature type="compositionally biased region" description="Low complexity" evidence="3">
    <location>
        <begin position="351"/>
        <end position="361"/>
    </location>
</feature>
<dbReference type="SMART" id="SM00147">
    <property type="entry name" value="RasGEF"/>
    <property type="match status" value="1"/>
</dbReference>
<dbReference type="SUPFAM" id="SSF48366">
    <property type="entry name" value="Ras GEF"/>
    <property type="match status" value="1"/>
</dbReference>
<feature type="region of interest" description="Disordered" evidence="3">
    <location>
        <begin position="1467"/>
        <end position="1492"/>
    </location>
</feature>